<reference evidence="1 2" key="1">
    <citation type="submission" date="2016-10" db="EMBL/GenBank/DDBJ databases">
        <authorList>
            <person name="Varghese N."/>
            <person name="Submissions S."/>
        </authorList>
    </citation>
    <scope>NUCLEOTIDE SEQUENCE [LARGE SCALE GENOMIC DNA]</scope>
    <source>
        <strain evidence="1 2">DSM 16643</strain>
    </source>
</reference>
<name>A0A1G5UUD0_9EURY</name>
<gene>
    <name evidence="1" type="ORF">SAMN02910315_00066</name>
</gene>
<dbReference type="AlphaFoldDB" id="A0A1G5UUD0"/>
<organism evidence="1 2">
    <name type="scientific">Methanobrevibacter millerae</name>
    <dbReference type="NCBI Taxonomy" id="230361"/>
    <lineage>
        <taxon>Archaea</taxon>
        <taxon>Methanobacteriati</taxon>
        <taxon>Methanobacteriota</taxon>
        <taxon>Methanomada group</taxon>
        <taxon>Methanobacteria</taxon>
        <taxon>Methanobacteriales</taxon>
        <taxon>Methanobacteriaceae</taxon>
        <taxon>Methanobrevibacter</taxon>
    </lineage>
</organism>
<sequence length="118" mass="14237">MVELDKKYVFHIPLYKYVDNELIALDMDDIIDELIMQFSEKGYDSLYMSMVKGYYKTRCFDEITITLYVSSEFLEKHEFPESIFKEWFRKNNELLGQEEFAYECGNKMHIEKLTHSQS</sequence>
<proteinExistence type="predicted"/>
<dbReference type="EMBL" id="FMXB01000001">
    <property type="protein sequence ID" value="SDA37179.1"/>
    <property type="molecule type" value="Genomic_DNA"/>
</dbReference>
<protein>
    <submittedName>
        <fullName evidence="1">Uncharacterized protein</fullName>
    </submittedName>
</protein>
<evidence type="ECO:0000313" key="1">
    <source>
        <dbReference type="EMBL" id="SDA37179.1"/>
    </source>
</evidence>
<evidence type="ECO:0000313" key="2">
    <source>
        <dbReference type="Proteomes" id="UP000323439"/>
    </source>
</evidence>
<accession>A0A1G5UUD0</accession>
<dbReference type="Proteomes" id="UP000323439">
    <property type="component" value="Unassembled WGS sequence"/>
</dbReference>
<dbReference type="RefSeq" id="WP_149730723.1">
    <property type="nucleotide sequence ID" value="NZ_FMXB01000001.1"/>
</dbReference>
<keyword evidence="2" id="KW-1185">Reference proteome</keyword>
<dbReference type="OrthoDB" id="78339at2157"/>